<dbReference type="EMBL" id="JACIDT010000006">
    <property type="protein sequence ID" value="MBB3926322.1"/>
    <property type="molecule type" value="Genomic_DNA"/>
</dbReference>
<organism evidence="2 3">
    <name type="scientific">Sphingobium jiangsuense</name>
    <dbReference type="NCBI Taxonomy" id="870476"/>
    <lineage>
        <taxon>Bacteria</taxon>
        <taxon>Pseudomonadati</taxon>
        <taxon>Pseudomonadota</taxon>
        <taxon>Alphaproteobacteria</taxon>
        <taxon>Sphingomonadales</taxon>
        <taxon>Sphingomonadaceae</taxon>
        <taxon>Sphingobium</taxon>
    </lineage>
</organism>
<dbReference type="AlphaFoldDB" id="A0A7W6FQ55"/>
<evidence type="ECO:0000313" key="3">
    <source>
        <dbReference type="Proteomes" id="UP000571950"/>
    </source>
</evidence>
<dbReference type="GO" id="GO:0005506">
    <property type="term" value="F:iron ion binding"/>
    <property type="evidence" value="ECO:0007669"/>
    <property type="project" value="InterPro"/>
</dbReference>
<comment type="caution">
    <text evidence="2">The sequence shown here is derived from an EMBL/GenBank/DDBJ whole genome shotgun (WGS) entry which is preliminary data.</text>
</comment>
<feature type="domain" description="NIF system FeS cluster assembly NifU N-terminal" evidence="1">
    <location>
        <begin position="7"/>
        <end position="87"/>
    </location>
</feature>
<protein>
    <submittedName>
        <fullName evidence="2">NifU-like protein involved in Fe-S cluster formation</fullName>
    </submittedName>
</protein>
<dbReference type="RefSeq" id="WP_188071862.1">
    <property type="nucleotide sequence ID" value="NZ_BSPS01000016.1"/>
</dbReference>
<sequence length="160" mass="16607">MSSALYNREILRLAASIPHHHRLDQPDASADRRSPTCGSRVIADVRVDADGRISALGLDVRACALGQASASLMAAHAIGRTAEEVRQAGERLRAWLADPAGGEEAAFWPGLSVFAAARAYPARHPSILLSFEAVGEAAGEAAGQAGARAVSGNDKGSLRA</sequence>
<dbReference type="SUPFAM" id="SSF82649">
    <property type="entry name" value="SufE/NifU"/>
    <property type="match status" value="1"/>
</dbReference>
<name>A0A7W6FQ55_9SPHN</name>
<reference evidence="2 3" key="1">
    <citation type="submission" date="2020-08" db="EMBL/GenBank/DDBJ databases">
        <title>Genomic Encyclopedia of Type Strains, Phase IV (KMG-IV): sequencing the most valuable type-strain genomes for metagenomic binning, comparative biology and taxonomic classification.</title>
        <authorList>
            <person name="Goeker M."/>
        </authorList>
    </citation>
    <scope>NUCLEOTIDE SEQUENCE [LARGE SCALE GENOMIC DNA]</scope>
    <source>
        <strain evidence="2 3">DSM 26189</strain>
    </source>
</reference>
<dbReference type="GO" id="GO:0016226">
    <property type="term" value="P:iron-sulfur cluster assembly"/>
    <property type="evidence" value="ECO:0007669"/>
    <property type="project" value="InterPro"/>
</dbReference>
<dbReference type="Pfam" id="PF01592">
    <property type="entry name" value="NifU_N"/>
    <property type="match status" value="1"/>
</dbReference>
<dbReference type="Proteomes" id="UP000571950">
    <property type="component" value="Unassembled WGS sequence"/>
</dbReference>
<evidence type="ECO:0000259" key="1">
    <source>
        <dbReference type="Pfam" id="PF01592"/>
    </source>
</evidence>
<dbReference type="Gene3D" id="3.90.1010.10">
    <property type="match status" value="1"/>
</dbReference>
<keyword evidence="3" id="KW-1185">Reference proteome</keyword>
<dbReference type="GO" id="GO:0051536">
    <property type="term" value="F:iron-sulfur cluster binding"/>
    <property type="evidence" value="ECO:0007669"/>
    <property type="project" value="InterPro"/>
</dbReference>
<proteinExistence type="predicted"/>
<evidence type="ECO:0000313" key="2">
    <source>
        <dbReference type="EMBL" id="MBB3926322.1"/>
    </source>
</evidence>
<accession>A0A7W6FQ55</accession>
<dbReference type="InterPro" id="IPR002871">
    <property type="entry name" value="NIF_FeS_clus_asmbl_NifU_N"/>
</dbReference>
<gene>
    <name evidence="2" type="ORF">GGR43_002039</name>
</gene>
<dbReference type="CDD" id="cd06664">
    <property type="entry name" value="IscU_like"/>
    <property type="match status" value="1"/>
</dbReference>